<organism evidence="3 4">
    <name type="scientific">Miscanthus lutarioriparius</name>
    <dbReference type="NCBI Taxonomy" id="422564"/>
    <lineage>
        <taxon>Eukaryota</taxon>
        <taxon>Viridiplantae</taxon>
        <taxon>Streptophyta</taxon>
        <taxon>Embryophyta</taxon>
        <taxon>Tracheophyta</taxon>
        <taxon>Spermatophyta</taxon>
        <taxon>Magnoliopsida</taxon>
        <taxon>Liliopsida</taxon>
        <taxon>Poales</taxon>
        <taxon>Poaceae</taxon>
        <taxon>PACMAD clade</taxon>
        <taxon>Panicoideae</taxon>
        <taxon>Andropogonodae</taxon>
        <taxon>Andropogoneae</taxon>
        <taxon>Saccharinae</taxon>
        <taxon>Miscanthus</taxon>
    </lineage>
</organism>
<dbReference type="Proteomes" id="UP000604825">
    <property type="component" value="Unassembled WGS sequence"/>
</dbReference>
<protein>
    <submittedName>
        <fullName evidence="3">Uncharacterized protein</fullName>
    </submittedName>
</protein>
<proteinExistence type="predicted"/>
<gene>
    <name evidence="3" type="ORF">NCGR_LOCUS54031</name>
</gene>
<evidence type="ECO:0000313" key="4">
    <source>
        <dbReference type="Proteomes" id="UP000604825"/>
    </source>
</evidence>
<keyword evidence="2" id="KW-0732">Signal</keyword>
<reference evidence="3" key="1">
    <citation type="submission" date="2020-10" db="EMBL/GenBank/DDBJ databases">
        <authorList>
            <person name="Han B."/>
            <person name="Lu T."/>
            <person name="Zhao Q."/>
            <person name="Huang X."/>
            <person name="Zhao Y."/>
        </authorList>
    </citation>
    <scope>NUCLEOTIDE SEQUENCE</scope>
</reference>
<feature type="compositionally biased region" description="Pro residues" evidence="1">
    <location>
        <begin position="45"/>
        <end position="77"/>
    </location>
</feature>
<sequence length="189" mass="19241">MASAVAALKKALLVAVCVMLLLHSSMGQQPPTTSPASTPPYTGQQPPPPSPPPVVPAPTPTPTPTPVPAPMPTPTPASPAPSPISNCTYSDCASQCTPSCEAGYHPSNCTSLAEGVFNGCYESCTNHTCPGKSCVHSGCGVGTCSCDNPHAVSCCESCRNAVYPAVGSAVQRCQSYNERCSKNCTQQGA</sequence>
<dbReference type="PRINTS" id="PR01217">
    <property type="entry name" value="PRICHEXTENSN"/>
</dbReference>
<dbReference type="EMBL" id="CAJGYO010000015">
    <property type="protein sequence ID" value="CAD6270739.1"/>
    <property type="molecule type" value="Genomic_DNA"/>
</dbReference>
<feature type="region of interest" description="Disordered" evidence="1">
    <location>
        <begin position="27"/>
        <end position="77"/>
    </location>
</feature>
<comment type="caution">
    <text evidence="3">The sequence shown here is derived from an EMBL/GenBank/DDBJ whole genome shotgun (WGS) entry which is preliminary data.</text>
</comment>
<evidence type="ECO:0000256" key="2">
    <source>
        <dbReference type="SAM" id="SignalP"/>
    </source>
</evidence>
<accession>A0A811RLQ4</accession>
<evidence type="ECO:0000256" key="1">
    <source>
        <dbReference type="SAM" id="MobiDB-lite"/>
    </source>
</evidence>
<feature type="chain" id="PRO_5032493190" evidence="2">
    <location>
        <begin position="28"/>
        <end position="189"/>
    </location>
</feature>
<feature type="signal peptide" evidence="2">
    <location>
        <begin position="1"/>
        <end position="27"/>
    </location>
</feature>
<dbReference type="AlphaFoldDB" id="A0A811RLQ4"/>
<name>A0A811RLQ4_9POAL</name>
<evidence type="ECO:0000313" key="3">
    <source>
        <dbReference type="EMBL" id="CAD6270739.1"/>
    </source>
</evidence>
<feature type="compositionally biased region" description="Low complexity" evidence="1">
    <location>
        <begin position="30"/>
        <end position="42"/>
    </location>
</feature>
<dbReference type="OrthoDB" id="677348at2759"/>
<keyword evidence="4" id="KW-1185">Reference proteome</keyword>